<organism evidence="2">
    <name type="scientific">marine sediment metagenome</name>
    <dbReference type="NCBI Taxonomy" id="412755"/>
    <lineage>
        <taxon>unclassified sequences</taxon>
        <taxon>metagenomes</taxon>
        <taxon>ecological metagenomes</taxon>
    </lineage>
</organism>
<protein>
    <submittedName>
        <fullName evidence="2">Uncharacterized protein</fullName>
    </submittedName>
</protein>
<feature type="transmembrane region" description="Helical" evidence="1">
    <location>
        <begin position="67"/>
        <end position="95"/>
    </location>
</feature>
<keyword evidence="1" id="KW-0472">Membrane</keyword>
<evidence type="ECO:0000313" key="2">
    <source>
        <dbReference type="EMBL" id="GAG03970.1"/>
    </source>
</evidence>
<feature type="transmembrane region" description="Helical" evidence="1">
    <location>
        <begin position="6"/>
        <end position="27"/>
    </location>
</feature>
<keyword evidence="1" id="KW-0812">Transmembrane</keyword>
<dbReference type="EMBL" id="BARS01029390">
    <property type="protein sequence ID" value="GAG03970.1"/>
    <property type="molecule type" value="Genomic_DNA"/>
</dbReference>
<keyword evidence="1" id="KW-1133">Transmembrane helix</keyword>
<feature type="transmembrane region" description="Helical" evidence="1">
    <location>
        <begin position="39"/>
        <end position="61"/>
    </location>
</feature>
<reference evidence="2" key="1">
    <citation type="journal article" date="2014" name="Front. Microbiol.">
        <title>High frequency of phylogenetically diverse reductive dehalogenase-homologous genes in deep subseafloor sedimentary metagenomes.</title>
        <authorList>
            <person name="Kawai M."/>
            <person name="Futagami T."/>
            <person name="Toyoda A."/>
            <person name="Takaki Y."/>
            <person name="Nishi S."/>
            <person name="Hori S."/>
            <person name="Arai W."/>
            <person name="Tsubouchi T."/>
            <person name="Morono Y."/>
            <person name="Uchiyama I."/>
            <person name="Ito T."/>
            <person name="Fujiyama A."/>
            <person name="Inagaki F."/>
            <person name="Takami H."/>
        </authorList>
    </citation>
    <scope>NUCLEOTIDE SEQUENCE</scope>
    <source>
        <strain evidence="2">Expedition CK06-06</strain>
    </source>
</reference>
<gene>
    <name evidence="2" type="ORF">S01H1_45941</name>
</gene>
<proteinExistence type="predicted"/>
<sequence>MARVRLSWWNMVLVGWLILLARMSALYSRWAMGLHAVQLAALLWAAWIIALVLLAAGSYALCRLWAGVLASVVLAAVLLCVQLYALQLLWATVFLPHL</sequence>
<comment type="caution">
    <text evidence="2">The sequence shown here is derived from an EMBL/GenBank/DDBJ whole genome shotgun (WGS) entry which is preliminary data.</text>
</comment>
<dbReference type="AlphaFoldDB" id="X0UEH5"/>
<accession>X0UEH5</accession>
<name>X0UEH5_9ZZZZ</name>
<evidence type="ECO:0000256" key="1">
    <source>
        <dbReference type="SAM" id="Phobius"/>
    </source>
</evidence>